<protein>
    <submittedName>
        <fullName evidence="1">Uncharacterized protein</fullName>
    </submittedName>
</protein>
<evidence type="ECO:0000313" key="2">
    <source>
        <dbReference type="Proteomes" id="UP000247091"/>
    </source>
</evidence>
<evidence type="ECO:0000313" key="1">
    <source>
        <dbReference type="EMBL" id="AGE53976.1"/>
    </source>
</evidence>
<dbReference type="Proteomes" id="UP000247091">
    <property type="component" value="Segment"/>
</dbReference>
<gene>
    <name evidence="1" type="primary">IL-3A_561L</name>
    <name evidence="1" type="ORF">PBCVIL3A_561L</name>
</gene>
<accession>M1HW81</accession>
<organism evidence="1 2">
    <name type="scientific">Paramecium bursaria Chlorella virus IL3A</name>
    <name type="common">PBCV-IL3A</name>
    <dbReference type="NCBI Taxonomy" id="46019"/>
    <lineage>
        <taxon>Viruses</taxon>
        <taxon>Varidnaviria</taxon>
        <taxon>Bamfordvirae</taxon>
        <taxon>Nucleocytoviricota</taxon>
        <taxon>Megaviricetes</taxon>
        <taxon>Algavirales</taxon>
        <taxon>Phycodnaviridae</taxon>
        <taxon>Chlorovirus</taxon>
        <taxon>Chlorovirus illinoense</taxon>
    </lineage>
</organism>
<name>M1HW81_PBCVI</name>
<dbReference type="EMBL" id="JX997169">
    <property type="protein sequence ID" value="AGE53976.1"/>
    <property type="molecule type" value="Genomic_DNA"/>
</dbReference>
<proteinExistence type="predicted"/>
<sequence>MILVSTIYCISVHLVSCKQILNIMETICVDPGVVKGQANLYAYIVEKDVFEDIALAFYMSSGKFDKNSINRWDRSEIVKNKYKSQNIRASIDNTVVFLPVGKPKSKDIENIAGSIILVCYKDDETVITAVGIIKTQPFKCPDQYRITKWKKIIPVHILSTSCSSEITLEKLTSKVGTKLQNLEQPEYLPKNIFKLSDNVADTFELDHPVECTHEYERHIVYSHAYVEYLREITEMATPVPLLETERKKRVVGLKFHLKVKKNIRFPNTRRFGQKATITSFNYIMNIHEKYAKLFGKIIKNINKI</sequence>
<organismHost>
    <name type="scientific">Chlorella</name>
    <dbReference type="NCBI Taxonomy" id="3071"/>
</organismHost>
<reference evidence="1 2" key="1">
    <citation type="submission" date="2012-10" db="EMBL/GenBank/DDBJ databases">
        <title>Towards defining the chloroviruses: a genomic journey through a genus of large DNA viruses.</title>
        <authorList>
            <person name="Jeanniard A."/>
            <person name="Dunigan D.D."/>
            <person name="Gurnon J.R."/>
            <person name="Agarkova I."/>
            <person name="Kang M."/>
            <person name="Vitek J."/>
            <person name="Duncan G."/>
            <person name="McClung O.W."/>
            <person name="Larsen M."/>
            <person name="Claverie J.-M."/>
            <person name="Van Etten J.L."/>
            <person name="Blanc G."/>
        </authorList>
    </citation>
    <scope>NUCLEOTIDE SEQUENCE [LARGE SCALE GENOMIC DNA]</scope>
</reference>